<dbReference type="AlphaFoldDB" id="A0AAQ3K8C6"/>
<gene>
    <name evidence="3" type="ORF">Cni_G12465</name>
</gene>
<name>A0AAQ3K8C6_9LILI</name>
<sequence length="161" mass="17580">MSDSSKEHDFLGLDSSNSKKPTFEKKKSFREISRMSPDVIKSVMATTSTAGKRTSPNSAKPPLPVFFNSSAASTRSKDEMAAAGAAGVAPLTIFYNGVVAVFDLPHEKAENILKLVEEEKIIGEVTDASKELHEEDDDDDDDERMDNLNGGIYIYICSDIN</sequence>
<feature type="region of interest" description="Disordered" evidence="1">
    <location>
        <begin position="1"/>
        <end position="30"/>
    </location>
</feature>
<evidence type="ECO:0000259" key="2">
    <source>
        <dbReference type="PROSITE" id="PS51320"/>
    </source>
</evidence>
<evidence type="ECO:0000313" key="4">
    <source>
        <dbReference type="Proteomes" id="UP001327560"/>
    </source>
</evidence>
<dbReference type="Proteomes" id="UP001327560">
    <property type="component" value="Chromosome 4"/>
</dbReference>
<dbReference type="Pfam" id="PF06200">
    <property type="entry name" value="tify"/>
    <property type="match status" value="1"/>
</dbReference>
<keyword evidence="4" id="KW-1185">Reference proteome</keyword>
<proteinExistence type="predicted"/>
<evidence type="ECO:0000256" key="1">
    <source>
        <dbReference type="SAM" id="MobiDB-lite"/>
    </source>
</evidence>
<accession>A0AAQ3K8C6</accession>
<reference evidence="3 4" key="1">
    <citation type="submission" date="2023-10" db="EMBL/GenBank/DDBJ databases">
        <title>Chromosome-scale genome assembly provides insights into flower coloration mechanisms of Canna indica.</title>
        <authorList>
            <person name="Li C."/>
        </authorList>
    </citation>
    <scope>NUCLEOTIDE SEQUENCE [LARGE SCALE GENOMIC DNA]</scope>
    <source>
        <tissue evidence="3">Flower</tissue>
    </source>
</reference>
<dbReference type="InterPro" id="IPR010399">
    <property type="entry name" value="Tify_dom"/>
</dbReference>
<feature type="domain" description="Tify" evidence="2">
    <location>
        <begin position="84"/>
        <end position="118"/>
    </location>
</feature>
<protein>
    <submittedName>
        <fullName evidence="3">Protein TIFY 9-like</fullName>
    </submittedName>
</protein>
<feature type="region of interest" description="Disordered" evidence="1">
    <location>
        <begin position="43"/>
        <end position="70"/>
    </location>
</feature>
<evidence type="ECO:0000313" key="3">
    <source>
        <dbReference type="EMBL" id="WOL03745.1"/>
    </source>
</evidence>
<dbReference type="EMBL" id="CP136893">
    <property type="protein sequence ID" value="WOL03745.1"/>
    <property type="molecule type" value="Genomic_DNA"/>
</dbReference>
<organism evidence="3 4">
    <name type="scientific">Canna indica</name>
    <name type="common">Indian-shot</name>
    <dbReference type="NCBI Taxonomy" id="4628"/>
    <lineage>
        <taxon>Eukaryota</taxon>
        <taxon>Viridiplantae</taxon>
        <taxon>Streptophyta</taxon>
        <taxon>Embryophyta</taxon>
        <taxon>Tracheophyta</taxon>
        <taxon>Spermatophyta</taxon>
        <taxon>Magnoliopsida</taxon>
        <taxon>Liliopsida</taxon>
        <taxon>Zingiberales</taxon>
        <taxon>Cannaceae</taxon>
        <taxon>Canna</taxon>
    </lineage>
</organism>
<dbReference type="SMART" id="SM00979">
    <property type="entry name" value="TIFY"/>
    <property type="match status" value="1"/>
</dbReference>
<dbReference type="PROSITE" id="PS51320">
    <property type="entry name" value="TIFY"/>
    <property type="match status" value="1"/>
</dbReference>
<feature type="compositionally biased region" description="Polar residues" evidence="1">
    <location>
        <begin position="44"/>
        <end position="58"/>
    </location>
</feature>
<feature type="compositionally biased region" description="Basic and acidic residues" evidence="1">
    <location>
        <begin position="1"/>
        <end position="11"/>
    </location>
</feature>
<feature type="compositionally biased region" description="Basic and acidic residues" evidence="1">
    <location>
        <begin position="21"/>
        <end position="30"/>
    </location>
</feature>